<evidence type="ECO:0008006" key="4">
    <source>
        <dbReference type="Google" id="ProtNLM"/>
    </source>
</evidence>
<accession>A0A2Z6LL37</accession>
<reference evidence="3" key="1">
    <citation type="journal article" date="2017" name="Front. Plant Sci.">
        <title>Climate Clever Clovers: New Paradigm to Reduce the Environmental Footprint of Ruminants by Breeding Low Methanogenic Forages Utilizing Haplotype Variation.</title>
        <authorList>
            <person name="Kaur P."/>
            <person name="Appels R."/>
            <person name="Bayer P.E."/>
            <person name="Keeble-Gagnere G."/>
            <person name="Wang J."/>
            <person name="Hirakawa H."/>
            <person name="Shirasawa K."/>
            <person name="Vercoe P."/>
            <person name="Stefanova K."/>
            <person name="Durmic Z."/>
            <person name="Nichols P."/>
            <person name="Revell C."/>
            <person name="Isobe S.N."/>
            <person name="Edwards D."/>
            <person name="Erskine W."/>
        </authorList>
    </citation>
    <scope>NUCLEOTIDE SEQUENCE [LARGE SCALE GENOMIC DNA]</scope>
    <source>
        <strain evidence="3">cv. Daliak</strain>
    </source>
</reference>
<evidence type="ECO:0000313" key="2">
    <source>
        <dbReference type="EMBL" id="GAU13170.1"/>
    </source>
</evidence>
<dbReference type="OrthoDB" id="1729427at2759"/>
<evidence type="ECO:0000256" key="1">
    <source>
        <dbReference type="SAM" id="MobiDB-lite"/>
    </source>
</evidence>
<dbReference type="Proteomes" id="UP000242715">
    <property type="component" value="Unassembled WGS sequence"/>
</dbReference>
<evidence type="ECO:0000313" key="3">
    <source>
        <dbReference type="Proteomes" id="UP000242715"/>
    </source>
</evidence>
<dbReference type="Pfam" id="PF14223">
    <property type="entry name" value="Retrotran_gag_2"/>
    <property type="match status" value="1"/>
</dbReference>
<organism evidence="2 3">
    <name type="scientific">Trifolium subterraneum</name>
    <name type="common">Subterranean clover</name>
    <dbReference type="NCBI Taxonomy" id="3900"/>
    <lineage>
        <taxon>Eukaryota</taxon>
        <taxon>Viridiplantae</taxon>
        <taxon>Streptophyta</taxon>
        <taxon>Embryophyta</taxon>
        <taxon>Tracheophyta</taxon>
        <taxon>Spermatophyta</taxon>
        <taxon>Magnoliopsida</taxon>
        <taxon>eudicotyledons</taxon>
        <taxon>Gunneridae</taxon>
        <taxon>Pentapetalae</taxon>
        <taxon>rosids</taxon>
        <taxon>fabids</taxon>
        <taxon>Fabales</taxon>
        <taxon>Fabaceae</taxon>
        <taxon>Papilionoideae</taxon>
        <taxon>50 kb inversion clade</taxon>
        <taxon>NPAAA clade</taxon>
        <taxon>Hologalegina</taxon>
        <taxon>IRL clade</taxon>
        <taxon>Trifolieae</taxon>
        <taxon>Trifolium</taxon>
    </lineage>
</organism>
<dbReference type="PANTHER" id="PTHR47481">
    <property type="match status" value="1"/>
</dbReference>
<sequence length="327" mass="36138">MSDFNHLTPPKSPSEKASEIPSQSINTTIHPALTVTNITNFIKITLDIEKSQYNTWSELFKIHAQTYEVLDHIVPPTETTDASSSPSLKETNPAMWKRLDAIVLQWIYSTISTDLLKTIIEKQEFSKVSMEQFSDASSYCQHIKSLSDQLSNVGAPVSDQPMVLQLVSGLSDAYSHVAAQIRHSETLPLFYKARSMVLLEETALAKRTTHNTNNSAFLTSQENNSNFSSSNHMSRVVEVEVEVDDLTTINKGHGTNQTHNSSGLTLLGLHNGSHGPLLLAHILPLAAMHTLSMAPPDEQWNHIIVDSGHNILVIGRGFSDRDAANEM</sequence>
<feature type="region of interest" description="Disordered" evidence="1">
    <location>
        <begin position="1"/>
        <end position="23"/>
    </location>
</feature>
<keyword evidence="3" id="KW-1185">Reference proteome</keyword>
<name>A0A2Z6LL37_TRISU</name>
<protein>
    <recommendedName>
        <fullName evidence="4">Retrotransposon Copia-like N-terminal domain-containing protein</fullName>
    </recommendedName>
</protein>
<dbReference type="AlphaFoldDB" id="A0A2Z6LL37"/>
<gene>
    <name evidence="2" type="ORF">TSUD_179130</name>
</gene>
<dbReference type="EMBL" id="DF973131">
    <property type="protein sequence ID" value="GAU13170.1"/>
    <property type="molecule type" value="Genomic_DNA"/>
</dbReference>
<dbReference type="PANTHER" id="PTHR47481:SF10">
    <property type="entry name" value="COPIA-LIKE POLYPROTEIN_RETROTRANSPOSON"/>
    <property type="match status" value="1"/>
</dbReference>
<proteinExistence type="predicted"/>